<dbReference type="Proteomes" id="UP001172778">
    <property type="component" value="Unassembled WGS sequence"/>
</dbReference>
<name>A0ABT7DVR1_9NEIS</name>
<evidence type="ECO:0000313" key="13">
    <source>
        <dbReference type="Proteomes" id="UP001172778"/>
    </source>
</evidence>
<accession>A0ABT7DVR1</accession>
<evidence type="ECO:0000256" key="6">
    <source>
        <dbReference type="ARBA" id="ARBA00022679"/>
    </source>
</evidence>
<evidence type="ECO:0000256" key="5">
    <source>
        <dbReference type="ARBA" id="ARBA00022676"/>
    </source>
</evidence>
<evidence type="ECO:0000256" key="9">
    <source>
        <dbReference type="ARBA" id="ARBA00031501"/>
    </source>
</evidence>
<dbReference type="Gene3D" id="3.20.20.80">
    <property type="entry name" value="Glycosidases"/>
    <property type="match status" value="1"/>
</dbReference>
<dbReference type="EC" id="2.4.1.25" evidence="3 10"/>
<feature type="region of interest" description="Disordered" evidence="11">
    <location>
        <begin position="1"/>
        <end position="34"/>
    </location>
</feature>
<keyword evidence="5 10" id="KW-0328">Glycosyltransferase</keyword>
<dbReference type="EMBL" id="JARRAF010000007">
    <property type="protein sequence ID" value="MDK2123939.1"/>
    <property type="molecule type" value="Genomic_DNA"/>
</dbReference>
<comment type="caution">
    <text evidence="12">The sequence shown here is derived from an EMBL/GenBank/DDBJ whole genome shotgun (WGS) entry which is preliminary data.</text>
</comment>
<gene>
    <name evidence="12" type="primary">malQ</name>
    <name evidence="12" type="ORF">PZA18_07735</name>
</gene>
<dbReference type="InterPro" id="IPR003385">
    <property type="entry name" value="Glyco_hydro_77"/>
</dbReference>
<evidence type="ECO:0000256" key="8">
    <source>
        <dbReference type="ARBA" id="ARBA00031423"/>
    </source>
</evidence>
<keyword evidence="6 10" id="KW-0808">Transferase</keyword>
<keyword evidence="13" id="KW-1185">Reference proteome</keyword>
<evidence type="ECO:0000256" key="7">
    <source>
        <dbReference type="ARBA" id="ARBA00023277"/>
    </source>
</evidence>
<proteinExistence type="inferred from homology"/>
<dbReference type="PANTHER" id="PTHR32438:SF5">
    <property type="entry name" value="4-ALPHA-GLUCANOTRANSFERASE DPE1, CHLOROPLASTIC_AMYLOPLASTIC"/>
    <property type="match status" value="1"/>
</dbReference>
<comment type="catalytic activity">
    <reaction evidence="1 10">
        <text>Transfers a segment of a (1-&gt;4)-alpha-D-glucan to a new position in an acceptor, which may be glucose or a (1-&gt;4)-alpha-D-glucan.</text>
        <dbReference type="EC" id="2.4.1.25"/>
    </reaction>
</comment>
<dbReference type="GO" id="GO:0004134">
    <property type="term" value="F:4-alpha-glucanotransferase activity"/>
    <property type="evidence" value="ECO:0007669"/>
    <property type="project" value="UniProtKB-EC"/>
</dbReference>
<organism evidence="12 13">
    <name type="scientific">Parachitinimonas caeni</name>
    <dbReference type="NCBI Taxonomy" id="3031301"/>
    <lineage>
        <taxon>Bacteria</taxon>
        <taxon>Pseudomonadati</taxon>
        <taxon>Pseudomonadota</taxon>
        <taxon>Betaproteobacteria</taxon>
        <taxon>Neisseriales</taxon>
        <taxon>Chitinibacteraceae</taxon>
        <taxon>Parachitinimonas</taxon>
    </lineage>
</organism>
<evidence type="ECO:0000256" key="1">
    <source>
        <dbReference type="ARBA" id="ARBA00000439"/>
    </source>
</evidence>
<protein>
    <recommendedName>
        <fullName evidence="4 10">4-alpha-glucanotransferase</fullName>
        <ecNumber evidence="3 10">2.4.1.25</ecNumber>
    </recommendedName>
    <alternativeName>
        <fullName evidence="8 10">Amylomaltase</fullName>
    </alternativeName>
    <alternativeName>
        <fullName evidence="9 10">Disproportionating enzyme</fullName>
    </alternativeName>
</protein>
<evidence type="ECO:0000256" key="2">
    <source>
        <dbReference type="ARBA" id="ARBA00005684"/>
    </source>
</evidence>
<evidence type="ECO:0000256" key="11">
    <source>
        <dbReference type="SAM" id="MobiDB-lite"/>
    </source>
</evidence>
<dbReference type="NCBIfam" id="TIGR00217">
    <property type="entry name" value="malQ"/>
    <property type="match status" value="1"/>
</dbReference>
<sequence>MGLRQPDAGCHQGVDDGEVSRSARPTASPFSRRTGWQDFDVTAETASRTRRLCIGEQAMTTTPFRRSSGVLLHLTSLPGRYGSGDMGEEAYRFVDFLAKARQRLWQVLPLGPTGYGNAPYSAASAFAGNPWLLSLDRLVADGLLDAADVANPPAFPVQTVDFGWMMDYRNRLLRKAYERFPARREGALAEDYHKFLAENRHWLDDFALFMALKQRHDQRCWRDWPDEDKFCSPARRDVLLAECRAELDYHRFIQFEFQRQWAALRAYANSKQISIVGDIPIFVGDDSADVWANKQLFQFDAESRPLFVAGCPPDGFAPTGQLWGNPHYRWFDNREAVLGWWLDRFAKQFELYDIVRIDHFRGFEAYWEIPGGDPTAEHGRWVQPNGHELFERLQARFGPQPIIAEDLGTITEEVTALRRAFGFPGMKIFQFGIESCNPADAFLPENYEEDSVAYTGTHDNDTTLGWYRASAQSVREFVCRYSQATDEVSIVRDLVRRIWASRSVIAIVPMQDVLAQASDCRMNFPGRAEHQWQYRYDASHLVDWHADWLAQMTAECQRLG</sequence>
<dbReference type="InterPro" id="IPR017853">
    <property type="entry name" value="GH"/>
</dbReference>
<evidence type="ECO:0000256" key="3">
    <source>
        <dbReference type="ARBA" id="ARBA00012560"/>
    </source>
</evidence>
<evidence type="ECO:0000256" key="4">
    <source>
        <dbReference type="ARBA" id="ARBA00020295"/>
    </source>
</evidence>
<dbReference type="NCBIfam" id="NF011080">
    <property type="entry name" value="PRK14508.1-3"/>
    <property type="match status" value="1"/>
</dbReference>
<keyword evidence="7 10" id="KW-0119">Carbohydrate metabolism</keyword>
<dbReference type="RefSeq" id="WP_284100249.1">
    <property type="nucleotide sequence ID" value="NZ_JARRAF010000007.1"/>
</dbReference>
<evidence type="ECO:0000256" key="10">
    <source>
        <dbReference type="RuleBase" id="RU361207"/>
    </source>
</evidence>
<dbReference type="PANTHER" id="PTHR32438">
    <property type="entry name" value="4-ALPHA-GLUCANOTRANSFERASE DPE1, CHLOROPLASTIC/AMYLOPLASTIC"/>
    <property type="match status" value="1"/>
</dbReference>
<comment type="similarity">
    <text evidence="2 10">Belongs to the disproportionating enzyme family.</text>
</comment>
<reference evidence="12" key="1">
    <citation type="submission" date="2023-03" db="EMBL/GenBank/DDBJ databases">
        <title>Chitinimonas shenzhenensis gen. nov., sp. nov., a novel member of family Burkholderiaceae isolated from activated sludge collected in Shen Zhen, China.</title>
        <authorList>
            <person name="Wang X."/>
        </authorList>
    </citation>
    <scope>NUCLEOTIDE SEQUENCE</scope>
    <source>
        <strain evidence="12">DQS-5</strain>
    </source>
</reference>
<dbReference type="SUPFAM" id="SSF51445">
    <property type="entry name" value="(Trans)glycosidases"/>
    <property type="match status" value="1"/>
</dbReference>
<evidence type="ECO:0000313" key="12">
    <source>
        <dbReference type="EMBL" id="MDK2123939.1"/>
    </source>
</evidence>
<dbReference type="Pfam" id="PF02446">
    <property type="entry name" value="Glyco_hydro_77"/>
    <property type="match status" value="1"/>
</dbReference>